<dbReference type="InterPro" id="IPR027417">
    <property type="entry name" value="P-loop_NTPase"/>
</dbReference>
<dbReference type="PANTHER" id="PTHR12449:SF18">
    <property type="entry name" value="DEATH DOMAIN-CONTAINING PROTEIN"/>
    <property type="match status" value="1"/>
</dbReference>
<feature type="repeat" description="ANK" evidence="1">
    <location>
        <begin position="1"/>
        <end position="33"/>
    </location>
</feature>
<dbReference type="PROSITE" id="PS50088">
    <property type="entry name" value="ANK_REPEAT"/>
    <property type="match status" value="5"/>
</dbReference>
<dbReference type="InterPro" id="IPR039788">
    <property type="entry name" value="NOL4/NOL4L"/>
</dbReference>
<dbReference type="Gene3D" id="3.40.50.300">
    <property type="entry name" value="P-loop containing nucleotide triphosphate hydrolases"/>
    <property type="match status" value="1"/>
</dbReference>
<dbReference type="InterPro" id="IPR002110">
    <property type="entry name" value="Ankyrin_rpt"/>
</dbReference>
<keyword evidence="2" id="KW-1185">Reference proteome</keyword>
<dbReference type="SMART" id="SM00248">
    <property type="entry name" value="ANK"/>
    <property type="match status" value="6"/>
</dbReference>
<dbReference type="SUPFAM" id="SSF48403">
    <property type="entry name" value="Ankyrin repeat"/>
    <property type="match status" value="1"/>
</dbReference>
<feature type="repeat" description="ANK" evidence="1">
    <location>
        <begin position="133"/>
        <end position="165"/>
    </location>
</feature>
<dbReference type="PANTHER" id="PTHR12449">
    <property type="entry name" value="DEATH DOMAIN-CONTAINING PROTEIN"/>
    <property type="match status" value="1"/>
</dbReference>
<feature type="repeat" description="ANK" evidence="1">
    <location>
        <begin position="34"/>
        <end position="66"/>
    </location>
</feature>
<sequence length="946" mass="107824">YNKTPLHYAVEKGDHESVDALVSEGANVNVVDKYNKTPLHYAVEKGDHESVQILISAGANVDVVDEEFDTPLHKATLYGFTPIVELLIKYSANMNAVNKDKDTSLHLAAFNGRTPIVEKLLHKGANVNAVNKGGDTPLMDACCMNKLDIATLLLSKSADVNHYNMKHKNALFKMIDEASWCVKTSQDKANALNIMKILLEKNIDMMSPNKDETAIEYVRSKIGTGSDLQNKFYEEAEILLTKVKKERDYKILQKEQGIPIETTKLLFCGDGGSGKTTLKKSLLKTSKSKAGPAPGKDNYVLTPGIDISKEKVPGVGKMVMLDMAGQESYFSSHAMFLYAGLATIIVMYQVCDFINGKIIRPLDIMEREKTRITKWFQMLKVRNPGVKLTVILVGSRADWAKKFNYYSEAFKMAKTLKEGLEKIFSQYIHILDELLILNVHDYASSGMKTLRRILKTRREYVIQISEPMPAICAKILRRKKKWIKKRKFFPVMYWNDYVTNVRLDIDSSVEEVFLSKASEYLYDNGDILYIRMSDMEAVIILVPQWFCDRIIGPLMATDLFVQYAKILKKQTIYTFEDIQEVLVKEADMGLLIPLLTHFDIIVPLSANDYGGGHQGKYIIPNLLSTDMPKDKWKAEPQMRLYFGKEFLCKAEADMFSPNFFPRLQARLHDLYTKLQRPPSGIWKNGIKLCEDVEALVFLSEDKRDVGVAVRCEGRNQFEECHSLKQKVAVVMRQVLHETSPGADVEFHVTSRFSLRNHHDLNEVRSYPIEQILQAEKMKVTVYDEVIGIAEEVTDLLVPGFDLTVLKENGIKSDVKWMEHKTRQEVAILLEKERDDTKDHRLLSRYMGISRAEHEAIAARASNAGLYVTDLLLDKWSENWVTTVRRDGASAKSTDGKVYHESSIENLLEINKLYLENYFVTRAIEDMLKYPDGKPQQAKVEDEEEDE</sequence>
<dbReference type="InterPro" id="IPR036770">
    <property type="entry name" value="Ankyrin_rpt-contain_sf"/>
</dbReference>
<feature type="non-terminal residue" evidence="3">
    <location>
        <position position="1"/>
    </location>
</feature>
<dbReference type="GeneID" id="102805571"/>
<dbReference type="PROSITE" id="PS50297">
    <property type="entry name" value="ANK_REP_REGION"/>
    <property type="match status" value="5"/>
</dbReference>
<dbReference type="Pfam" id="PF08477">
    <property type="entry name" value="Roc"/>
    <property type="match status" value="1"/>
</dbReference>
<evidence type="ECO:0000313" key="2">
    <source>
        <dbReference type="Proteomes" id="UP000694865"/>
    </source>
</evidence>
<gene>
    <name evidence="3" type="primary">LOC102805571</name>
</gene>
<organism evidence="2 3">
    <name type="scientific">Saccoglossus kowalevskii</name>
    <name type="common">Acorn worm</name>
    <dbReference type="NCBI Taxonomy" id="10224"/>
    <lineage>
        <taxon>Eukaryota</taxon>
        <taxon>Metazoa</taxon>
        <taxon>Hemichordata</taxon>
        <taxon>Enteropneusta</taxon>
        <taxon>Harrimaniidae</taxon>
        <taxon>Saccoglossus</taxon>
    </lineage>
</organism>
<dbReference type="Pfam" id="PF12796">
    <property type="entry name" value="Ank_2"/>
    <property type="match status" value="2"/>
</dbReference>
<evidence type="ECO:0000313" key="3">
    <source>
        <dbReference type="RefSeq" id="XP_006815294.1"/>
    </source>
</evidence>
<dbReference type="RefSeq" id="XP_006815294.1">
    <property type="nucleotide sequence ID" value="XM_006815231.1"/>
</dbReference>
<name>A0ABM0M5K3_SACKO</name>
<dbReference type="Gene3D" id="1.25.40.20">
    <property type="entry name" value="Ankyrin repeat-containing domain"/>
    <property type="match status" value="2"/>
</dbReference>
<feature type="repeat" description="ANK" evidence="1">
    <location>
        <begin position="100"/>
        <end position="132"/>
    </location>
</feature>
<keyword evidence="1" id="KW-0040">ANK repeat</keyword>
<evidence type="ECO:0000256" key="1">
    <source>
        <dbReference type="PROSITE-ProRule" id="PRU00023"/>
    </source>
</evidence>
<accession>A0ABM0M5K3</accession>
<dbReference type="Proteomes" id="UP000694865">
    <property type="component" value="Unplaced"/>
</dbReference>
<feature type="repeat" description="ANK" evidence="1">
    <location>
        <begin position="67"/>
        <end position="99"/>
    </location>
</feature>
<reference evidence="3" key="1">
    <citation type="submission" date="2025-08" db="UniProtKB">
        <authorList>
            <consortium name="RefSeq"/>
        </authorList>
    </citation>
    <scope>IDENTIFICATION</scope>
    <source>
        <tissue evidence="3">Testes</tissue>
    </source>
</reference>
<protein>
    <submittedName>
        <fullName evidence="3">Death-associated protein kinase 1-like</fullName>
    </submittedName>
</protein>
<dbReference type="PRINTS" id="PR01415">
    <property type="entry name" value="ANKYRIN"/>
</dbReference>
<dbReference type="SUPFAM" id="SSF52540">
    <property type="entry name" value="P-loop containing nucleoside triphosphate hydrolases"/>
    <property type="match status" value="1"/>
</dbReference>
<proteinExistence type="predicted"/>